<evidence type="ECO:0000313" key="2">
    <source>
        <dbReference type="Proteomes" id="UP000006794"/>
    </source>
</evidence>
<dbReference type="GeneID" id="10795569"/>
<gene>
    <name evidence="1" type="ordered locus">Halxa_0215</name>
</gene>
<evidence type="ECO:0000313" key="1">
    <source>
        <dbReference type="EMBL" id="AEH39455.1"/>
    </source>
</evidence>
<dbReference type="Proteomes" id="UP000006794">
    <property type="component" value="Plasmid pHALXA03"/>
</dbReference>
<dbReference type="HOGENOM" id="CLU_2504903_0_0_2"/>
<protein>
    <submittedName>
        <fullName evidence="1">Uncharacterized protein</fullName>
    </submittedName>
</protein>
<keyword evidence="1" id="KW-0614">Plasmid</keyword>
<reference evidence="2" key="1">
    <citation type="journal article" date="2012" name="Stand. Genomic Sci.">
        <title>Complete genome sequence of Halopiger xanaduensis type strain (SH-6(T)).</title>
        <authorList>
            <person name="Anderson I."/>
            <person name="Tindall B.J."/>
            <person name="Rohde M."/>
            <person name="Lucas S."/>
            <person name="Han J."/>
            <person name="Lapidus A."/>
            <person name="Cheng J.F."/>
            <person name="Goodwin L."/>
            <person name="Pitluck S."/>
            <person name="Peters L."/>
            <person name="Pati A."/>
            <person name="Mikhailova N."/>
            <person name="Pagani I."/>
            <person name="Teshima H."/>
            <person name="Han C."/>
            <person name="Tapia R."/>
            <person name="Land M."/>
            <person name="Woyke T."/>
            <person name="Klenk H.P."/>
            <person name="Kyrpides N."/>
            <person name="Ivanova N."/>
        </authorList>
    </citation>
    <scope>NUCLEOTIDE SEQUENCE [LARGE SCALE GENOMIC DNA]</scope>
    <source>
        <strain evidence="2">DSM 18323 / JCM 14033 / SH-6</strain>
        <plasmid evidence="2">Plasmid pHALXA03</plasmid>
    </source>
</reference>
<organism evidence="1 2">
    <name type="scientific">Halopiger xanaduensis (strain DSM 18323 / JCM 14033 / SH-6)</name>
    <dbReference type="NCBI Taxonomy" id="797210"/>
    <lineage>
        <taxon>Archaea</taxon>
        <taxon>Methanobacteriati</taxon>
        <taxon>Methanobacteriota</taxon>
        <taxon>Stenosarchaea group</taxon>
        <taxon>Halobacteria</taxon>
        <taxon>Halobacteriales</taxon>
        <taxon>Natrialbaceae</taxon>
        <taxon>Halopiger</taxon>
    </lineage>
</organism>
<name>F8DEL8_HALXS</name>
<geneLocation type="plasmid" evidence="1 2">
    <name>pHALXA03</name>
</geneLocation>
<sequence>MENKETENRTVTYGKDFESMLRDAYPSAKSIPEAIMWAAYDGCQWRLGEHPQLTEEDFKKLLIDSLNCEKAQRIIRETARDELED</sequence>
<dbReference type="RefSeq" id="WP_013875993.1">
    <property type="nucleotide sequence ID" value="NC_015659.1"/>
</dbReference>
<dbReference type="KEGG" id="hxa:Halxa_0215"/>
<dbReference type="EMBL" id="CP002842">
    <property type="protein sequence ID" value="AEH39455.1"/>
    <property type="molecule type" value="Genomic_DNA"/>
</dbReference>
<accession>F8DEL8</accession>
<proteinExistence type="predicted"/>
<keyword evidence="2" id="KW-1185">Reference proteome</keyword>
<dbReference type="AlphaFoldDB" id="F8DEL8"/>